<dbReference type="AlphaFoldDB" id="A0A9J7IC20"/>
<evidence type="ECO:0000313" key="4">
    <source>
        <dbReference type="Proteomes" id="UP001652621"/>
    </source>
</evidence>
<dbReference type="VEuPathDB" id="VectorBase:MDOMA2_007873"/>
<feature type="compositionally biased region" description="Basic and acidic residues" evidence="1">
    <location>
        <begin position="560"/>
        <end position="573"/>
    </location>
</feature>
<feature type="region of interest" description="Disordered" evidence="1">
    <location>
        <begin position="922"/>
        <end position="1027"/>
    </location>
</feature>
<dbReference type="KEGG" id="mde:101893914"/>
<evidence type="ECO:0000256" key="1">
    <source>
        <dbReference type="SAM" id="MobiDB-lite"/>
    </source>
</evidence>
<keyword evidence="2" id="KW-0472">Membrane</keyword>
<feature type="region of interest" description="Disordered" evidence="1">
    <location>
        <begin position="511"/>
        <end position="609"/>
    </location>
</feature>
<feature type="compositionally biased region" description="Low complexity" evidence="1">
    <location>
        <begin position="587"/>
        <end position="599"/>
    </location>
</feature>
<keyword evidence="2" id="KW-1133">Transmembrane helix</keyword>
<protein>
    <submittedName>
        <fullName evidence="5">Uncharacterized protein LOC101893914</fullName>
    </submittedName>
</protein>
<feature type="compositionally biased region" description="Polar residues" evidence="1">
    <location>
        <begin position="673"/>
        <end position="683"/>
    </location>
</feature>
<feature type="compositionally biased region" description="Polar residues" evidence="1">
    <location>
        <begin position="232"/>
        <end position="241"/>
    </location>
</feature>
<feature type="transmembrane region" description="Helical" evidence="2">
    <location>
        <begin position="480"/>
        <end position="501"/>
    </location>
</feature>
<sequence>MISERFVKVLIVLIGFALKFPNCYGDVGLPLIQISHDDDDFGDDYPELREEVHLEDFFWTGSGDGPPDYLKQVHTGISKGKDVVVKTETVVATVYVDGNNEVDIPICLDCYGEGTVGIDGVWNGAGAPPLNYSATDRRYWLLTVMSGFYTQKDNPMLEEKLARLYRLAFTRQQTKHLGINGAQQISGISITAGRDRRHFKSDDDDDKKVQRSEVGSSTTQDPPDYDAELLDMTNNTKSTVRFRSPAYPINRKSEMISSSEENNITESVTFGYSYNESDMQVESSNIAAAQVTPVPWELIQNNASKSEKQTLAAAALVQQQHPATRLLQPQQRPAISAPSPLPPPLNIRDNQVRVVIHNITQLTADDVERNNADDDNGGMYGVSSAIYDGEIINDKTDERPLTNQTELIYSVFVNGRPVLAVTAANDMKLVSESEVSTVLGKEIIMKAEPYLREPQATPLAPATHSGGTHGFIDSIQNNPLLVIVSSIAILLLFLLLIALLLMGRSHVRHKNEQINRTTSRNELISETHSGRPTSSATAPDTGRTTGTGESRDAGIQNFSFEHESGRSTREPRIHFPGPPDQSQRRASVTSSDNTSDSSVYCPINPPSADVQRMLDEKSNGLFERNRARHLGKYNRAESNEEAIYTTVISEKKRDKSRHKPKRRYLSENRVGSLETSPVQSQRDYSGDELDRTYVNFDPPNEAFNPHTNYHRNKLLHQKTIYTDRGDQLERQHHHHQQQHPSTEAINKEIIRALQPTEKSSDSGSIGSFLSMQSVKAFPKTTLPEPLNRVLEPVFVTYYDNVENVPQTSAKSVRNQHKKRMSHDQMPLDATRIATIEGFPTPKAPQKVQRFASQSDNPDPGVVGPIVWERHKKRLSADDILDNDYGDHGDRNFDYYSPSRDPAAMRNHYEGLLEGAIQMYSSQDDLPMPLPNRDFTNNRKPTKRELRGSSAGASNANLKTQTGDNRPSTAQPLKTTKSNHSTQPPSPTVGAWDGGSIYGSHSPMVRPMSAGPFHRPAEIQPQISSTRHVQDLSAAPLIEAIQKELRKFQKESN</sequence>
<evidence type="ECO:0000313" key="5">
    <source>
        <dbReference type="RefSeq" id="XP_019890971.2"/>
    </source>
</evidence>
<feature type="chain" id="PRO_5045074411" evidence="3">
    <location>
        <begin position="26"/>
        <end position="1052"/>
    </location>
</feature>
<keyword evidence="2" id="KW-0812">Transmembrane</keyword>
<keyword evidence="4" id="KW-1185">Reference proteome</keyword>
<dbReference type="OrthoDB" id="6624682at2759"/>
<reference evidence="5" key="1">
    <citation type="submission" date="2025-08" db="UniProtKB">
        <authorList>
            <consortium name="RefSeq"/>
        </authorList>
    </citation>
    <scope>IDENTIFICATION</scope>
    <source>
        <strain evidence="5">Aabys</strain>
        <tissue evidence="5">Whole body</tissue>
    </source>
</reference>
<feature type="compositionally biased region" description="Basic residues" evidence="1">
    <location>
        <begin position="654"/>
        <end position="663"/>
    </location>
</feature>
<feature type="signal peptide" evidence="3">
    <location>
        <begin position="1"/>
        <end position="25"/>
    </location>
</feature>
<organism evidence="4 5">
    <name type="scientific">Musca domestica</name>
    <name type="common">House fly</name>
    <dbReference type="NCBI Taxonomy" id="7370"/>
    <lineage>
        <taxon>Eukaryota</taxon>
        <taxon>Metazoa</taxon>
        <taxon>Ecdysozoa</taxon>
        <taxon>Arthropoda</taxon>
        <taxon>Hexapoda</taxon>
        <taxon>Insecta</taxon>
        <taxon>Pterygota</taxon>
        <taxon>Neoptera</taxon>
        <taxon>Endopterygota</taxon>
        <taxon>Diptera</taxon>
        <taxon>Brachycera</taxon>
        <taxon>Muscomorpha</taxon>
        <taxon>Muscoidea</taxon>
        <taxon>Muscidae</taxon>
        <taxon>Musca</taxon>
    </lineage>
</organism>
<dbReference type="RefSeq" id="XP_019890971.2">
    <property type="nucleotide sequence ID" value="XM_020035412.2"/>
</dbReference>
<feature type="region of interest" description="Disordered" evidence="1">
    <location>
        <begin position="650"/>
        <end position="685"/>
    </location>
</feature>
<feature type="region of interest" description="Disordered" evidence="1">
    <location>
        <begin position="193"/>
        <end position="243"/>
    </location>
</feature>
<keyword evidence="3" id="KW-0732">Signal</keyword>
<proteinExistence type="predicted"/>
<dbReference type="GeneID" id="101893914"/>
<evidence type="ECO:0000256" key="3">
    <source>
        <dbReference type="SAM" id="SignalP"/>
    </source>
</evidence>
<gene>
    <name evidence="5" type="primary">LOC101893914</name>
</gene>
<accession>A0A9J7IC20</accession>
<evidence type="ECO:0000256" key="2">
    <source>
        <dbReference type="SAM" id="Phobius"/>
    </source>
</evidence>
<dbReference type="Proteomes" id="UP001652621">
    <property type="component" value="Unplaced"/>
</dbReference>
<name>A0A9J7IC20_MUSDO</name>
<feature type="compositionally biased region" description="Polar residues" evidence="1">
    <location>
        <begin position="530"/>
        <end position="548"/>
    </location>
</feature>
<feature type="compositionally biased region" description="Polar residues" evidence="1">
    <location>
        <begin position="950"/>
        <end position="982"/>
    </location>
</feature>